<dbReference type="EMBL" id="KZ857700">
    <property type="protein sequence ID" value="RDX39643.1"/>
    <property type="molecule type" value="Genomic_DNA"/>
</dbReference>
<proteinExistence type="predicted"/>
<feature type="compositionally biased region" description="Basic and acidic residues" evidence="1">
    <location>
        <begin position="280"/>
        <end position="291"/>
    </location>
</feature>
<feature type="compositionally biased region" description="Polar residues" evidence="1">
    <location>
        <begin position="120"/>
        <end position="129"/>
    </location>
</feature>
<feature type="region of interest" description="Disordered" evidence="1">
    <location>
        <begin position="236"/>
        <end position="337"/>
    </location>
</feature>
<feature type="compositionally biased region" description="Basic and acidic residues" evidence="1">
    <location>
        <begin position="248"/>
        <end position="264"/>
    </location>
</feature>
<feature type="compositionally biased region" description="Acidic residues" evidence="1">
    <location>
        <begin position="265"/>
        <end position="279"/>
    </location>
</feature>
<dbReference type="AlphaFoldDB" id="A0A371CH95"/>
<sequence length="337" mass="37109">MSTIRRKSKHCRRLPGPSVSPVPSGSQLQLSQTHDNSQEIQTQGLEAQLDELQAQFEQSHAELQQPELDLQDRLEEQPMDIDDEAAQPPQGQAQQHDPHAIHPLSASSAHHHVPEVPLPATTSSRSPSVAASAHDAPINPLQPLAADARDHSLPSSSTALIRSTVEVLIPHRTHGAAIRARRGDDDALAQTQPVNIDAWKAGMEKNQQQLDKAVQDMHEGEGEAEYSLYRINEYMDLHTPAEVEEAKDEDKGDEHQSDQDKSDTEESDEEESDEEESDSEEPRKEKADEAYMGRFRAALDASQRAGAYAGGLEAKDDSESGDKETEDEESGDEAMEE</sequence>
<name>A0A371CH95_9APHY</name>
<evidence type="ECO:0000313" key="2">
    <source>
        <dbReference type="EMBL" id="RDX39643.1"/>
    </source>
</evidence>
<reference evidence="2 3" key="1">
    <citation type="journal article" date="2018" name="Biotechnol. Biofuels">
        <title>Integrative visual omics of the white-rot fungus Polyporus brumalis exposes the biotechnological potential of its oxidative enzymes for delignifying raw plant biomass.</title>
        <authorList>
            <person name="Miyauchi S."/>
            <person name="Rancon A."/>
            <person name="Drula E."/>
            <person name="Hage H."/>
            <person name="Chaduli D."/>
            <person name="Favel A."/>
            <person name="Grisel S."/>
            <person name="Henrissat B."/>
            <person name="Herpoel-Gimbert I."/>
            <person name="Ruiz-Duenas F.J."/>
            <person name="Chevret D."/>
            <person name="Hainaut M."/>
            <person name="Lin J."/>
            <person name="Wang M."/>
            <person name="Pangilinan J."/>
            <person name="Lipzen A."/>
            <person name="Lesage-Meessen L."/>
            <person name="Navarro D."/>
            <person name="Riley R."/>
            <person name="Grigoriev I.V."/>
            <person name="Zhou S."/>
            <person name="Raouche S."/>
            <person name="Rosso M.N."/>
        </authorList>
    </citation>
    <scope>NUCLEOTIDE SEQUENCE [LARGE SCALE GENOMIC DNA]</scope>
    <source>
        <strain evidence="2 3">BRFM 1820</strain>
    </source>
</reference>
<evidence type="ECO:0000256" key="1">
    <source>
        <dbReference type="SAM" id="MobiDB-lite"/>
    </source>
</evidence>
<feature type="region of interest" description="Disordered" evidence="1">
    <location>
        <begin position="57"/>
        <end position="157"/>
    </location>
</feature>
<feature type="compositionally biased region" description="Basic and acidic residues" evidence="1">
    <location>
        <begin position="313"/>
        <end position="323"/>
    </location>
</feature>
<gene>
    <name evidence="2" type="ORF">OH76DRAFT_1424184</name>
</gene>
<feature type="compositionally biased region" description="Low complexity" evidence="1">
    <location>
        <begin position="15"/>
        <end position="26"/>
    </location>
</feature>
<protein>
    <submittedName>
        <fullName evidence="2">Uncharacterized protein</fullName>
    </submittedName>
</protein>
<organism evidence="2 3">
    <name type="scientific">Lentinus brumalis</name>
    <dbReference type="NCBI Taxonomy" id="2498619"/>
    <lineage>
        <taxon>Eukaryota</taxon>
        <taxon>Fungi</taxon>
        <taxon>Dikarya</taxon>
        <taxon>Basidiomycota</taxon>
        <taxon>Agaricomycotina</taxon>
        <taxon>Agaricomycetes</taxon>
        <taxon>Polyporales</taxon>
        <taxon>Polyporaceae</taxon>
        <taxon>Lentinus</taxon>
    </lineage>
</organism>
<dbReference type="Proteomes" id="UP000256964">
    <property type="component" value="Unassembled WGS sequence"/>
</dbReference>
<feature type="compositionally biased region" description="Low complexity" evidence="1">
    <location>
        <begin position="86"/>
        <end position="95"/>
    </location>
</feature>
<feature type="compositionally biased region" description="Basic residues" evidence="1">
    <location>
        <begin position="1"/>
        <end position="13"/>
    </location>
</feature>
<feature type="compositionally biased region" description="Polar residues" evidence="1">
    <location>
        <begin position="27"/>
        <end position="44"/>
    </location>
</feature>
<evidence type="ECO:0000313" key="3">
    <source>
        <dbReference type="Proteomes" id="UP000256964"/>
    </source>
</evidence>
<feature type="region of interest" description="Disordered" evidence="1">
    <location>
        <begin position="1"/>
        <end position="44"/>
    </location>
</feature>
<keyword evidence="3" id="KW-1185">Reference proteome</keyword>
<accession>A0A371CH95</accession>
<feature type="compositionally biased region" description="Acidic residues" evidence="1">
    <location>
        <begin position="324"/>
        <end position="337"/>
    </location>
</feature>